<keyword evidence="2" id="KW-1133">Transmembrane helix</keyword>
<comment type="caution">
    <text evidence="3">The sequence shown here is derived from an EMBL/GenBank/DDBJ whole genome shotgun (WGS) entry which is preliminary data.</text>
</comment>
<dbReference type="AlphaFoldDB" id="A0A0A3I2Q4"/>
<evidence type="ECO:0000313" key="3">
    <source>
        <dbReference type="EMBL" id="KGR78999.1"/>
    </source>
</evidence>
<gene>
    <name evidence="3" type="ORF">CD29_08255</name>
</gene>
<organism evidence="3 4">
    <name type="scientific">Ureibacillus manganicus DSM 26584</name>
    <dbReference type="NCBI Taxonomy" id="1384049"/>
    <lineage>
        <taxon>Bacteria</taxon>
        <taxon>Bacillati</taxon>
        <taxon>Bacillota</taxon>
        <taxon>Bacilli</taxon>
        <taxon>Bacillales</taxon>
        <taxon>Caryophanaceae</taxon>
        <taxon>Ureibacillus</taxon>
    </lineage>
</organism>
<feature type="transmembrane region" description="Helical" evidence="2">
    <location>
        <begin position="9"/>
        <end position="32"/>
    </location>
</feature>
<accession>A0A0A3I2Q4</accession>
<feature type="region of interest" description="Disordered" evidence="1">
    <location>
        <begin position="42"/>
        <end position="61"/>
    </location>
</feature>
<dbReference type="EMBL" id="JPVN01000008">
    <property type="protein sequence ID" value="KGR78999.1"/>
    <property type="molecule type" value="Genomic_DNA"/>
</dbReference>
<reference evidence="3 4" key="1">
    <citation type="submission" date="2014-02" db="EMBL/GenBank/DDBJ databases">
        <title>Draft genome sequence of Lysinibacillus manganicus DSM 26584T.</title>
        <authorList>
            <person name="Zhang F."/>
            <person name="Wang G."/>
            <person name="Zhang L."/>
        </authorList>
    </citation>
    <scope>NUCLEOTIDE SEQUENCE [LARGE SCALE GENOMIC DNA]</scope>
    <source>
        <strain evidence="3 4">DSM 26584</strain>
    </source>
</reference>
<dbReference type="STRING" id="1384049.CD29_08255"/>
<name>A0A0A3I2Q4_9BACL</name>
<dbReference type="OrthoDB" id="2740199at2"/>
<proteinExistence type="predicted"/>
<sequence>MEKTPKRRYIFYSVIGIIILAVGAVLMSMNLLNKSENQSGELDQLADTQDSADSQQSVEPESFRKFDDRTVKILRYEMFHRDPAFYSNEEVEYYSLSETIKMYSLFHHLEQHGHKWDDARRDQIRERIRSGYEYDKKDPVLNAYLKKMFHVLRITEEEYIEHYLLVNKEYEMLHWEMFNKNIGLDEDGGYAFMDAEMEYKKLAGISQLQLMKLSERMPERLEPMDPQPDLPFLKDSYLSVTTNDEGEYIFVTARHIRMFMSEQHGDLYSELKFNVVNEDLTRNTLERYKEAVASYENDDPQKMETAKELGQILEILERSIKKKLF</sequence>
<keyword evidence="2" id="KW-0812">Transmembrane</keyword>
<dbReference type="RefSeq" id="WP_036185122.1">
    <property type="nucleotide sequence ID" value="NZ_AVDA01000008.1"/>
</dbReference>
<dbReference type="eggNOG" id="ENOG5033YJZ">
    <property type="taxonomic scope" value="Bacteria"/>
</dbReference>
<protein>
    <submittedName>
        <fullName evidence="3">Uncharacterized protein</fullName>
    </submittedName>
</protein>
<keyword evidence="4" id="KW-1185">Reference proteome</keyword>
<evidence type="ECO:0000313" key="4">
    <source>
        <dbReference type="Proteomes" id="UP000030416"/>
    </source>
</evidence>
<feature type="compositionally biased region" description="Polar residues" evidence="1">
    <location>
        <begin position="42"/>
        <end position="59"/>
    </location>
</feature>
<dbReference type="Proteomes" id="UP000030416">
    <property type="component" value="Unassembled WGS sequence"/>
</dbReference>
<keyword evidence="2" id="KW-0472">Membrane</keyword>
<evidence type="ECO:0000256" key="1">
    <source>
        <dbReference type="SAM" id="MobiDB-lite"/>
    </source>
</evidence>
<evidence type="ECO:0000256" key="2">
    <source>
        <dbReference type="SAM" id="Phobius"/>
    </source>
</evidence>